<keyword evidence="1" id="KW-0812">Transmembrane</keyword>
<sequence>MKKNNIIAIVTVFILITAIRIIGIENIPFPMIVIILMLCMTVALLIALKYKGDKKERIYLLVMTILAILLFSILIIAVTIENNYPQISKQYKPIFITLMGILFLSLLITALINVAYKRNKHNKFKKK</sequence>
<evidence type="ECO:0000313" key="3">
    <source>
        <dbReference type="Proteomes" id="UP001079657"/>
    </source>
</evidence>
<feature type="transmembrane region" description="Helical" evidence="1">
    <location>
        <begin position="60"/>
        <end position="80"/>
    </location>
</feature>
<dbReference type="Gene3D" id="1.20.58.390">
    <property type="entry name" value="Neurotransmitter-gated ion-channel transmembrane domain"/>
    <property type="match status" value="1"/>
</dbReference>
<name>A0ABT4CRK8_9CLOT</name>
<protein>
    <recommendedName>
        <fullName evidence="4">YoqO-like protein</fullName>
    </recommendedName>
</protein>
<comment type="caution">
    <text evidence="2">The sequence shown here is derived from an EMBL/GenBank/DDBJ whole genome shotgun (WGS) entry which is preliminary data.</text>
</comment>
<keyword evidence="1" id="KW-0472">Membrane</keyword>
<feature type="transmembrane region" description="Helical" evidence="1">
    <location>
        <begin position="7"/>
        <end position="23"/>
    </location>
</feature>
<dbReference type="Proteomes" id="UP001079657">
    <property type="component" value="Unassembled WGS sequence"/>
</dbReference>
<dbReference type="EMBL" id="JAPQES010000002">
    <property type="protein sequence ID" value="MCY6370619.1"/>
    <property type="molecule type" value="Genomic_DNA"/>
</dbReference>
<organism evidence="2 3">
    <name type="scientific">Clostridium ganghwense</name>
    <dbReference type="NCBI Taxonomy" id="312089"/>
    <lineage>
        <taxon>Bacteria</taxon>
        <taxon>Bacillati</taxon>
        <taxon>Bacillota</taxon>
        <taxon>Clostridia</taxon>
        <taxon>Eubacteriales</taxon>
        <taxon>Clostridiaceae</taxon>
        <taxon>Clostridium</taxon>
    </lineage>
</organism>
<gene>
    <name evidence="2" type="ORF">OXH55_08245</name>
</gene>
<feature type="transmembrane region" description="Helical" evidence="1">
    <location>
        <begin position="29"/>
        <end position="48"/>
    </location>
</feature>
<keyword evidence="3" id="KW-1185">Reference proteome</keyword>
<dbReference type="InterPro" id="IPR038050">
    <property type="entry name" value="Neuro_actylchol_rec"/>
</dbReference>
<evidence type="ECO:0000313" key="2">
    <source>
        <dbReference type="EMBL" id="MCY6370619.1"/>
    </source>
</evidence>
<accession>A0ABT4CRK8</accession>
<dbReference type="RefSeq" id="WP_268049378.1">
    <property type="nucleotide sequence ID" value="NZ_JAPQES010000002.1"/>
</dbReference>
<feature type="transmembrane region" description="Helical" evidence="1">
    <location>
        <begin position="92"/>
        <end position="116"/>
    </location>
</feature>
<keyword evidence="1" id="KW-1133">Transmembrane helix</keyword>
<evidence type="ECO:0008006" key="4">
    <source>
        <dbReference type="Google" id="ProtNLM"/>
    </source>
</evidence>
<reference evidence="2" key="1">
    <citation type="submission" date="2022-12" db="EMBL/GenBank/DDBJ databases">
        <authorList>
            <person name="Wang J."/>
        </authorList>
    </citation>
    <scope>NUCLEOTIDE SEQUENCE</scope>
    <source>
        <strain evidence="2">HY-42-06</strain>
    </source>
</reference>
<proteinExistence type="predicted"/>
<evidence type="ECO:0000256" key="1">
    <source>
        <dbReference type="SAM" id="Phobius"/>
    </source>
</evidence>